<sequence length="276" mass="31168">MGYKLIACDLDETLLDDNHRIAKKNCDAIKKAREKYGIKFVLATGRGVKQVRYELEELGLNELEDEYVISFNGAVLSENKDNKIFQFNGLTFEKVKEIFQAGLKYNVCQFINTIDTVYIYNADDAQKQKLKRQRIDAVYFEKPDIEFLKDKPICKMLYQSNDLNFLMSLEKELSSIVAGCVTVSYSSNQYMEFNALGIDKGKGLIDLANKLGIDIKDTIAIGDNYNDISMLKASGLAVGANNAAEDVKNICDYVTMADNNEGVVAEVIERYIFNEI</sequence>
<name>A0A1Y4QGP8_9FIRM</name>
<dbReference type="SUPFAM" id="SSF56784">
    <property type="entry name" value="HAD-like"/>
    <property type="match status" value="1"/>
</dbReference>
<dbReference type="GO" id="GO:0000287">
    <property type="term" value="F:magnesium ion binding"/>
    <property type="evidence" value="ECO:0007669"/>
    <property type="project" value="TreeGrafter"/>
</dbReference>
<dbReference type="EMBL" id="NFLB01000012">
    <property type="protein sequence ID" value="OUQ04310.1"/>
    <property type="molecule type" value="Genomic_DNA"/>
</dbReference>
<dbReference type="SFLD" id="SFLDG01140">
    <property type="entry name" value="C2.B:_Phosphomannomutase_and_P"/>
    <property type="match status" value="1"/>
</dbReference>
<evidence type="ECO:0000313" key="1">
    <source>
        <dbReference type="EMBL" id="OUQ04310.1"/>
    </source>
</evidence>
<dbReference type="Gene3D" id="3.30.1240.10">
    <property type="match status" value="1"/>
</dbReference>
<dbReference type="AlphaFoldDB" id="A0A1Y4QGP8"/>
<organism evidence="1 2">
    <name type="scientific">Thomasclavelia spiroformis</name>
    <dbReference type="NCBI Taxonomy" id="29348"/>
    <lineage>
        <taxon>Bacteria</taxon>
        <taxon>Bacillati</taxon>
        <taxon>Bacillota</taxon>
        <taxon>Erysipelotrichia</taxon>
        <taxon>Erysipelotrichales</taxon>
        <taxon>Coprobacillaceae</taxon>
        <taxon>Thomasclavelia</taxon>
    </lineage>
</organism>
<dbReference type="InterPro" id="IPR036412">
    <property type="entry name" value="HAD-like_sf"/>
</dbReference>
<dbReference type="PANTHER" id="PTHR10000:SF8">
    <property type="entry name" value="HAD SUPERFAMILY HYDROLASE-LIKE, TYPE 3"/>
    <property type="match status" value="1"/>
</dbReference>
<dbReference type="InterPro" id="IPR006379">
    <property type="entry name" value="HAD-SF_hydro_IIB"/>
</dbReference>
<dbReference type="NCBIfam" id="TIGR00099">
    <property type="entry name" value="Cof-subfamily"/>
    <property type="match status" value="1"/>
</dbReference>
<dbReference type="CDD" id="cd07516">
    <property type="entry name" value="HAD_Pase"/>
    <property type="match status" value="1"/>
</dbReference>
<dbReference type="GO" id="GO:0016791">
    <property type="term" value="F:phosphatase activity"/>
    <property type="evidence" value="ECO:0007669"/>
    <property type="project" value="UniProtKB-ARBA"/>
</dbReference>
<dbReference type="Proteomes" id="UP000196258">
    <property type="component" value="Unassembled WGS sequence"/>
</dbReference>
<dbReference type="InterPro" id="IPR023214">
    <property type="entry name" value="HAD_sf"/>
</dbReference>
<protein>
    <submittedName>
        <fullName evidence="1">HAD family hydrolase</fullName>
    </submittedName>
</protein>
<keyword evidence="1" id="KW-0378">Hydrolase</keyword>
<dbReference type="InterPro" id="IPR000150">
    <property type="entry name" value="Cof"/>
</dbReference>
<reference evidence="2" key="1">
    <citation type="submission" date="2017-04" db="EMBL/GenBank/DDBJ databases">
        <title>Function of individual gut microbiota members based on whole genome sequencing of pure cultures obtained from chicken caecum.</title>
        <authorList>
            <person name="Medvecky M."/>
            <person name="Cejkova D."/>
            <person name="Polansky O."/>
            <person name="Karasova D."/>
            <person name="Kubasova T."/>
            <person name="Cizek A."/>
            <person name="Rychlik I."/>
        </authorList>
    </citation>
    <scope>NUCLEOTIDE SEQUENCE [LARGE SCALE GENOMIC DNA]</scope>
    <source>
        <strain evidence="2">An149</strain>
    </source>
</reference>
<dbReference type="PANTHER" id="PTHR10000">
    <property type="entry name" value="PHOSPHOSERINE PHOSPHATASE"/>
    <property type="match status" value="1"/>
</dbReference>
<dbReference type="GO" id="GO:0005829">
    <property type="term" value="C:cytosol"/>
    <property type="evidence" value="ECO:0007669"/>
    <property type="project" value="TreeGrafter"/>
</dbReference>
<dbReference type="Gene3D" id="3.40.50.1000">
    <property type="entry name" value="HAD superfamily/HAD-like"/>
    <property type="match status" value="1"/>
</dbReference>
<evidence type="ECO:0000313" key="2">
    <source>
        <dbReference type="Proteomes" id="UP000196258"/>
    </source>
</evidence>
<gene>
    <name evidence="1" type="ORF">B5E91_10355</name>
</gene>
<dbReference type="SFLD" id="SFLDS00003">
    <property type="entry name" value="Haloacid_Dehalogenase"/>
    <property type="match status" value="1"/>
</dbReference>
<comment type="caution">
    <text evidence="1">The sequence shown here is derived from an EMBL/GenBank/DDBJ whole genome shotgun (WGS) entry which is preliminary data.</text>
</comment>
<dbReference type="Pfam" id="PF08282">
    <property type="entry name" value="Hydrolase_3"/>
    <property type="match status" value="1"/>
</dbReference>
<proteinExistence type="predicted"/>
<dbReference type="RefSeq" id="WP_087257387.1">
    <property type="nucleotide sequence ID" value="NZ_NFLB01000012.1"/>
</dbReference>
<accession>A0A1Y4QGP8</accession>
<dbReference type="NCBIfam" id="TIGR01484">
    <property type="entry name" value="HAD-SF-IIB"/>
    <property type="match status" value="1"/>
</dbReference>